<sequence length="367" mass="38953">MHIAIVIAPAHLLLPFLPKMAAPLTPSSTDVEMPDAPTSPASSGLSSPPDSGSDNDDELVDLDSTDQQLNSPDQATLSSPSGANDMSNMATRRSARNANKPRTALVDSPPRPPKRKIVSKTSAKKAPKWTAEKLLTDSKSPLASADLRTILCQPAAWDILSKDERAEILALFPAGTRILDEGSDDARPDFEALLNDNNFRHDCVTYSKNIEQGRHDPEWLEQAWAARERRRMGDFDAYLAQKFEDEWSCELPEGFRPNRNGEPAAAAAADKEVESEQDVKGSVDTGGADGSAAGTTVPVPAPAVASDTKAASSSVAESDVSAEPVSSGPRDIIPEAFAVDDKGYRAGGAKAGGDNPDLANDGRDRSP</sequence>
<comment type="caution">
    <text evidence="11">The sequence shown here is derived from an EMBL/GenBank/DDBJ whole genome shotgun (WGS) entry which is preliminary data.</text>
</comment>
<evidence type="ECO:0000256" key="2">
    <source>
        <dbReference type="ARBA" id="ARBA00022723"/>
    </source>
</evidence>
<dbReference type="EMBL" id="WIGM01000162">
    <property type="protein sequence ID" value="KAF6836329.1"/>
    <property type="molecule type" value="Genomic_DNA"/>
</dbReference>
<dbReference type="GO" id="GO:0008270">
    <property type="term" value="F:zinc ion binding"/>
    <property type="evidence" value="ECO:0007669"/>
    <property type="project" value="UniProtKB-KW"/>
</dbReference>
<dbReference type="Proteomes" id="UP000639643">
    <property type="component" value="Unassembled WGS sequence"/>
</dbReference>
<evidence type="ECO:0000256" key="3">
    <source>
        <dbReference type="ARBA" id="ARBA00022771"/>
    </source>
</evidence>
<feature type="compositionally biased region" description="Low complexity" evidence="8">
    <location>
        <begin position="38"/>
        <end position="52"/>
    </location>
</feature>
<keyword evidence="4" id="KW-0862">Zinc</keyword>
<keyword evidence="2" id="KW-0479">Metal-binding</keyword>
<evidence type="ECO:0000313" key="12">
    <source>
        <dbReference type="Proteomes" id="UP000639643"/>
    </source>
</evidence>
<evidence type="ECO:0000256" key="7">
    <source>
        <dbReference type="ARBA" id="ARBA00023242"/>
    </source>
</evidence>
<feature type="compositionally biased region" description="Low complexity" evidence="8">
    <location>
        <begin position="282"/>
        <end position="327"/>
    </location>
</feature>
<dbReference type="InterPro" id="IPR044867">
    <property type="entry name" value="DEUBAD_dom"/>
</dbReference>
<proteinExistence type="predicted"/>
<evidence type="ECO:0000256" key="9">
    <source>
        <dbReference type="SAM" id="SignalP"/>
    </source>
</evidence>
<feature type="signal peptide" evidence="9">
    <location>
        <begin position="1"/>
        <end position="21"/>
    </location>
</feature>
<evidence type="ECO:0000313" key="11">
    <source>
        <dbReference type="EMBL" id="KAF6836329.1"/>
    </source>
</evidence>
<evidence type="ECO:0000256" key="5">
    <source>
        <dbReference type="ARBA" id="ARBA00023015"/>
    </source>
</evidence>
<dbReference type="PROSITE" id="PS51916">
    <property type="entry name" value="DEUBAD"/>
    <property type="match status" value="1"/>
</dbReference>
<feature type="compositionally biased region" description="Acidic residues" evidence="8">
    <location>
        <begin position="53"/>
        <end position="64"/>
    </location>
</feature>
<feature type="compositionally biased region" description="Polar residues" evidence="8">
    <location>
        <begin position="65"/>
        <end position="91"/>
    </location>
</feature>
<name>A0A8H6NK34_9PEZI</name>
<keyword evidence="3" id="KW-0863">Zinc-finger</keyword>
<keyword evidence="12" id="KW-1185">Reference proteome</keyword>
<dbReference type="AlphaFoldDB" id="A0A8H6NK34"/>
<protein>
    <submittedName>
        <fullName evidence="11">Proline-rich early nodulin</fullName>
    </submittedName>
</protein>
<keyword evidence="5" id="KW-0805">Transcription regulation</keyword>
<dbReference type="Pfam" id="PF13919">
    <property type="entry name" value="ASXH"/>
    <property type="match status" value="1"/>
</dbReference>
<feature type="chain" id="PRO_5034401683" evidence="9">
    <location>
        <begin position="22"/>
        <end position="367"/>
    </location>
</feature>
<feature type="region of interest" description="Disordered" evidence="8">
    <location>
        <begin position="27"/>
        <end position="126"/>
    </location>
</feature>
<dbReference type="InterPro" id="IPR028020">
    <property type="entry name" value="ASX_DEUBAD_dom"/>
</dbReference>
<comment type="subcellular location">
    <subcellularLocation>
        <location evidence="1">Nucleus</location>
    </subcellularLocation>
</comment>
<gene>
    <name evidence="11" type="ORF">CMUS01_05459</name>
</gene>
<feature type="domain" description="DEUBAD" evidence="10">
    <location>
        <begin position="138"/>
        <end position="252"/>
    </location>
</feature>
<organism evidence="11 12">
    <name type="scientific">Colletotrichum musicola</name>
    <dbReference type="NCBI Taxonomy" id="2175873"/>
    <lineage>
        <taxon>Eukaryota</taxon>
        <taxon>Fungi</taxon>
        <taxon>Dikarya</taxon>
        <taxon>Ascomycota</taxon>
        <taxon>Pezizomycotina</taxon>
        <taxon>Sordariomycetes</taxon>
        <taxon>Hypocreomycetidae</taxon>
        <taxon>Glomerellales</taxon>
        <taxon>Glomerellaceae</taxon>
        <taxon>Colletotrichum</taxon>
        <taxon>Colletotrichum orchidearum species complex</taxon>
    </lineage>
</organism>
<feature type="compositionally biased region" description="Basic residues" evidence="8">
    <location>
        <begin position="112"/>
        <end position="126"/>
    </location>
</feature>
<keyword evidence="7" id="KW-0539">Nucleus</keyword>
<feature type="region of interest" description="Disordered" evidence="8">
    <location>
        <begin position="254"/>
        <end position="367"/>
    </location>
</feature>
<accession>A0A8H6NK34</accession>
<keyword evidence="9" id="KW-0732">Signal</keyword>
<keyword evidence="6" id="KW-0804">Transcription</keyword>
<evidence type="ECO:0000256" key="4">
    <source>
        <dbReference type="ARBA" id="ARBA00022833"/>
    </source>
</evidence>
<evidence type="ECO:0000256" key="1">
    <source>
        <dbReference type="ARBA" id="ARBA00004123"/>
    </source>
</evidence>
<evidence type="ECO:0000256" key="8">
    <source>
        <dbReference type="SAM" id="MobiDB-lite"/>
    </source>
</evidence>
<feature type="compositionally biased region" description="Basic and acidic residues" evidence="8">
    <location>
        <begin position="269"/>
        <end position="281"/>
    </location>
</feature>
<dbReference type="GO" id="GO:0005634">
    <property type="term" value="C:nucleus"/>
    <property type="evidence" value="ECO:0007669"/>
    <property type="project" value="UniProtKB-SubCell"/>
</dbReference>
<reference evidence="11" key="1">
    <citation type="journal article" date="2020" name="Phytopathology">
        <title>Genome Sequence Resources of Colletotrichum truncatum, C. plurivorum, C. musicola, and C. sojae: Four Species Pathogenic to Soybean (Glycine max).</title>
        <authorList>
            <person name="Rogerio F."/>
            <person name="Boufleur T.R."/>
            <person name="Ciampi-Guillardi M."/>
            <person name="Sukno S.A."/>
            <person name="Thon M.R."/>
            <person name="Massola Junior N.S."/>
            <person name="Baroncelli R."/>
        </authorList>
    </citation>
    <scope>NUCLEOTIDE SEQUENCE</scope>
    <source>
        <strain evidence="11">LFN0074</strain>
    </source>
</reference>
<dbReference type="OrthoDB" id="166907at2759"/>
<evidence type="ECO:0000259" key="10">
    <source>
        <dbReference type="PROSITE" id="PS51916"/>
    </source>
</evidence>
<evidence type="ECO:0000256" key="6">
    <source>
        <dbReference type="ARBA" id="ARBA00023163"/>
    </source>
</evidence>